<dbReference type="EMBL" id="VIGX01000102">
    <property type="protein sequence ID" value="TWS22921.1"/>
    <property type="molecule type" value="Genomic_DNA"/>
</dbReference>
<reference evidence="1 2" key="1">
    <citation type="submission" date="2019-06" db="EMBL/GenBank/DDBJ databases">
        <title>Tsukamurella conjunctivitidis sp. nov., Tsukamurella assacharolytica sp. nov. and Tsukamurella sputae sp. nov. isolated from patients with conjunctivitis, bacteraemia (lymphoma) and respiratory infection (sputum) in Hong Kong.</title>
        <authorList>
            <person name="Teng J.L.L."/>
            <person name="Lee H.H."/>
            <person name="Fong J.Y.H."/>
            <person name="Fok K.M.N."/>
            <person name="Lau S.K.P."/>
            <person name="Woo P.C.Y."/>
        </authorList>
    </citation>
    <scope>NUCLEOTIDE SEQUENCE [LARGE SCALE GENOMIC DNA]</scope>
    <source>
        <strain evidence="1 2">HKU72</strain>
    </source>
</reference>
<accession>A0A5C5RL42</accession>
<organism evidence="1 2">
    <name type="scientific">Tsukamurella conjunctivitidis</name>
    <dbReference type="NCBI Taxonomy" id="2592068"/>
    <lineage>
        <taxon>Bacteria</taxon>
        <taxon>Bacillati</taxon>
        <taxon>Actinomycetota</taxon>
        <taxon>Actinomycetes</taxon>
        <taxon>Mycobacteriales</taxon>
        <taxon>Tsukamurellaceae</taxon>
        <taxon>Tsukamurella</taxon>
    </lineage>
</organism>
<comment type="caution">
    <text evidence="1">The sequence shown here is derived from an EMBL/GenBank/DDBJ whole genome shotgun (WGS) entry which is preliminary data.</text>
</comment>
<protein>
    <submittedName>
        <fullName evidence="1">Uncharacterized protein</fullName>
    </submittedName>
</protein>
<sequence>MAVDSWDDLRMYAEMGTFGHLTFVCDWDKAMDLAVHDTTGLWVHSTWDALATLDDYARFSTDADHPLGVGLREYLSGQAPAGSHLIPAGRIRHNESETVRGRKDWMKERRCSVPTEIDPAGYREMVSHVVIQTRGTICPRMYFEDRTSDLGTVLIGYIGAHPTNTKTS</sequence>
<evidence type="ECO:0000313" key="1">
    <source>
        <dbReference type="EMBL" id="TWS22921.1"/>
    </source>
</evidence>
<gene>
    <name evidence="1" type="ORF">FK530_24560</name>
</gene>
<dbReference type="AlphaFoldDB" id="A0A5C5RL42"/>
<dbReference type="Proteomes" id="UP000319375">
    <property type="component" value="Unassembled WGS sequence"/>
</dbReference>
<keyword evidence="2" id="KW-1185">Reference proteome</keyword>
<proteinExistence type="predicted"/>
<evidence type="ECO:0000313" key="2">
    <source>
        <dbReference type="Proteomes" id="UP000319375"/>
    </source>
</evidence>
<name>A0A5C5RL42_9ACTN</name>
<dbReference type="OrthoDB" id="3246562at2"/>